<dbReference type="HOGENOM" id="CLU_053103_0_0_7"/>
<keyword evidence="2" id="KW-1185">Reference proteome</keyword>
<dbReference type="RefSeq" id="WP_011735775.1">
    <property type="nucleotide sequence ID" value="NC_008609.1"/>
</dbReference>
<accession>A1AQ79</accession>
<organism evidence="1 2">
    <name type="scientific">Pelobacter propionicus (strain DSM 2379 / NBRC 103807 / OttBd1)</name>
    <dbReference type="NCBI Taxonomy" id="338966"/>
    <lineage>
        <taxon>Bacteria</taxon>
        <taxon>Pseudomonadati</taxon>
        <taxon>Thermodesulfobacteriota</taxon>
        <taxon>Desulfuromonadia</taxon>
        <taxon>Desulfuromonadales</taxon>
        <taxon>Desulfuromonadaceae</taxon>
        <taxon>Pelobacter</taxon>
    </lineage>
</organism>
<dbReference type="EMBL" id="CP000482">
    <property type="protein sequence ID" value="ABK99499.1"/>
    <property type="molecule type" value="Genomic_DNA"/>
</dbReference>
<sequence length="310" mass="33993">MKTQAILDQMILVVLNISLWQGRKALQAGDLATNGIDVSKLPPGTLATLGSKRIISPDALKVFLALKREAVTLCLKNGVRFGSNGYAIPREKVGELSRELKRLKDEFETAKSDFLSVYEQEVENWIDSNPEWAPIIRSAVDSPSHIQKAIAFNYAALDVKAPADIGENGLDEEVNSLYGQLCQEVRFAARRAFEYTFIGKQEVSQKALRPIRTIRSKLTGLLFLDPSIAETIQVIDDTLEKLPQNGAIKGTDLNMAAGLVGRLLANMGRVVIGEPEGENDNSEESPEVSMPAEIINSQNTGKVAPIAWDF</sequence>
<dbReference type="AlphaFoldDB" id="A1AQ79"/>
<evidence type="ECO:0000313" key="1">
    <source>
        <dbReference type="EMBL" id="ABK99499.1"/>
    </source>
</evidence>
<reference evidence="1 2" key="1">
    <citation type="submission" date="2006-10" db="EMBL/GenBank/DDBJ databases">
        <title>Complete sequence of chromosome of Pelobacter propionicus DSM 2379.</title>
        <authorList>
            <consortium name="US DOE Joint Genome Institute"/>
            <person name="Copeland A."/>
            <person name="Lucas S."/>
            <person name="Lapidus A."/>
            <person name="Barry K."/>
            <person name="Detter J.C."/>
            <person name="Glavina del Rio T."/>
            <person name="Hammon N."/>
            <person name="Israni S."/>
            <person name="Dalin E."/>
            <person name="Tice H."/>
            <person name="Pitluck S."/>
            <person name="Saunders E."/>
            <person name="Brettin T."/>
            <person name="Bruce D."/>
            <person name="Han C."/>
            <person name="Tapia R."/>
            <person name="Schmutz J."/>
            <person name="Larimer F."/>
            <person name="Land M."/>
            <person name="Hauser L."/>
            <person name="Kyrpides N."/>
            <person name="Kim E."/>
            <person name="Lovley D."/>
            <person name="Richardson P."/>
        </authorList>
    </citation>
    <scope>NUCLEOTIDE SEQUENCE [LARGE SCALE GENOMIC DNA]</scope>
    <source>
        <strain evidence="2">DSM 2379 / NBRC 103807 / OttBd1</strain>
    </source>
</reference>
<gene>
    <name evidence="1" type="ordered locus">Ppro_1889</name>
</gene>
<proteinExistence type="predicted"/>
<dbReference type="STRING" id="338966.Ppro_1889"/>
<dbReference type="Pfam" id="PF11348">
    <property type="entry name" value="DUF3150"/>
    <property type="match status" value="1"/>
</dbReference>
<dbReference type="KEGG" id="ppd:Ppro_1889"/>
<evidence type="ECO:0000313" key="2">
    <source>
        <dbReference type="Proteomes" id="UP000006732"/>
    </source>
</evidence>
<dbReference type="InterPro" id="IPR021496">
    <property type="entry name" value="DUF3150"/>
</dbReference>
<dbReference type="eggNOG" id="COG1737">
    <property type="taxonomic scope" value="Bacteria"/>
</dbReference>
<dbReference type="OrthoDB" id="8900573at2"/>
<dbReference type="Proteomes" id="UP000006732">
    <property type="component" value="Chromosome"/>
</dbReference>
<name>A1AQ79_PELPD</name>
<protein>
    <recommendedName>
        <fullName evidence="3">DUF3150 domain-containing protein</fullName>
    </recommendedName>
</protein>
<evidence type="ECO:0008006" key="3">
    <source>
        <dbReference type="Google" id="ProtNLM"/>
    </source>
</evidence>